<sequence length="298" mass="32638">MSDALVIAGPTASGKSAAALSLAARLGGEIVNADAMQVYADLRILTARPSFADEAEMPHHLYGVSPGDDPWSAGRFARAAATEIEEITARGRLPIIVGGTGLWLKALTEGLSPMPEISDAIMARAAARLEEAGMEGFREELLTRDLHMEWLEPNDRQRHLRAWAVHEATGTPLSEWQKRPPEKVTSAEFRKAALIPPRELSHEAVRRRLDEMIEEGALAEVEALLAKGYAAELPVMKAVGVPEFARHLAGEASLEAAIEKVVIATRQLVKRQSTWLNNQFAEWERAESPDGLIRLFMV</sequence>
<dbReference type="OrthoDB" id="9776390at2"/>
<evidence type="ECO:0000256" key="6">
    <source>
        <dbReference type="ARBA" id="ARBA00022741"/>
    </source>
</evidence>
<protein>
    <recommendedName>
        <fullName evidence="10">tRNA dimethylallyltransferase</fullName>
        <ecNumber evidence="10">2.5.1.75</ecNumber>
    </recommendedName>
    <alternativeName>
        <fullName evidence="10">Dimethylallyl diphosphate:tRNA dimethylallyltransferase</fullName>
        <shortName evidence="10">DMAPP:tRNA dimethylallyltransferase</shortName>
        <shortName evidence="10">DMATase</shortName>
    </alternativeName>
    <alternativeName>
        <fullName evidence="10">Isopentenyl-diphosphate:tRNA isopentenyltransferase</fullName>
        <shortName evidence="10">IPP transferase</shortName>
        <shortName evidence="10">IPPT</shortName>
        <shortName evidence="10">IPTase</shortName>
    </alternativeName>
</protein>
<feature type="binding site" evidence="10">
    <location>
        <begin position="9"/>
        <end position="16"/>
    </location>
    <ligand>
        <name>ATP</name>
        <dbReference type="ChEBI" id="CHEBI:30616"/>
    </ligand>
</feature>
<dbReference type="PANTHER" id="PTHR11088:SF60">
    <property type="entry name" value="TRNA DIMETHYLALLYLTRANSFERASE"/>
    <property type="match status" value="1"/>
</dbReference>
<reference evidence="14 15" key="1">
    <citation type="submission" date="2018-08" db="EMBL/GenBank/DDBJ databases">
        <title>Parvularcula sp. SM1705, isolated from surface water of the South Sea China.</title>
        <authorList>
            <person name="Sun L."/>
        </authorList>
    </citation>
    <scope>NUCLEOTIDE SEQUENCE [LARGE SCALE GENOMIC DNA]</scope>
    <source>
        <strain evidence="14 15">SM1705</strain>
    </source>
</reference>
<evidence type="ECO:0000256" key="12">
    <source>
        <dbReference type="RuleBase" id="RU003784"/>
    </source>
</evidence>
<evidence type="ECO:0000256" key="8">
    <source>
        <dbReference type="ARBA" id="ARBA00022842"/>
    </source>
</evidence>
<comment type="subunit">
    <text evidence="10">Monomer.</text>
</comment>
<evidence type="ECO:0000256" key="1">
    <source>
        <dbReference type="ARBA" id="ARBA00001946"/>
    </source>
</evidence>
<comment type="function">
    <text evidence="2 10 12">Catalyzes the transfer of a dimethylallyl group onto the adenine at position 37 in tRNAs that read codons beginning with uridine, leading to the formation of N6-(dimethylallyl)adenosine (i(6)A).</text>
</comment>
<organism evidence="14 15">
    <name type="scientific">Parvularcula marina</name>
    <dbReference type="NCBI Taxonomy" id="2292771"/>
    <lineage>
        <taxon>Bacteria</taxon>
        <taxon>Pseudomonadati</taxon>
        <taxon>Pseudomonadota</taxon>
        <taxon>Alphaproteobacteria</taxon>
        <taxon>Parvularculales</taxon>
        <taxon>Parvularculaceae</taxon>
        <taxon>Parvularcula</taxon>
    </lineage>
</organism>
<evidence type="ECO:0000256" key="2">
    <source>
        <dbReference type="ARBA" id="ARBA00003213"/>
    </source>
</evidence>
<comment type="similarity">
    <text evidence="3 10 13">Belongs to the IPP transferase family.</text>
</comment>
<comment type="caution">
    <text evidence="14">The sequence shown here is derived from an EMBL/GenBank/DDBJ whole genome shotgun (WGS) entry which is preliminary data.</text>
</comment>
<dbReference type="PANTHER" id="PTHR11088">
    <property type="entry name" value="TRNA DIMETHYLALLYLTRANSFERASE"/>
    <property type="match status" value="1"/>
</dbReference>
<dbReference type="GO" id="GO:0006400">
    <property type="term" value="P:tRNA modification"/>
    <property type="evidence" value="ECO:0007669"/>
    <property type="project" value="TreeGrafter"/>
</dbReference>
<name>A0A371R800_9PROT</name>
<dbReference type="InterPro" id="IPR027417">
    <property type="entry name" value="P-loop_NTPase"/>
</dbReference>
<feature type="site" description="Interaction with substrate tRNA" evidence="10">
    <location>
        <position position="100"/>
    </location>
</feature>
<proteinExistence type="inferred from homology"/>
<dbReference type="Pfam" id="PF01715">
    <property type="entry name" value="IPPT"/>
    <property type="match status" value="1"/>
</dbReference>
<keyword evidence="5 10" id="KW-0819">tRNA processing</keyword>
<evidence type="ECO:0000256" key="10">
    <source>
        <dbReference type="HAMAP-Rule" id="MF_00185"/>
    </source>
</evidence>
<dbReference type="HAMAP" id="MF_00185">
    <property type="entry name" value="IPP_trans"/>
    <property type="match status" value="1"/>
</dbReference>
<evidence type="ECO:0000256" key="4">
    <source>
        <dbReference type="ARBA" id="ARBA00022679"/>
    </source>
</evidence>
<dbReference type="EMBL" id="QUQO01000002">
    <property type="protein sequence ID" value="RFB01572.1"/>
    <property type="molecule type" value="Genomic_DNA"/>
</dbReference>
<dbReference type="EC" id="2.5.1.75" evidence="10"/>
<keyword evidence="15" id="KW-1185">Reference proteome</keyword>
<evidence type="ECO:0000256" key="11">
    <source>
        <dbReference type="RuleBase" id="RU003783"/>
    </source>
</evidence>
<comment type="caution">
    <text evidence="10">Lacks conserved residue(s) required for the propagation of feature annotation.</text>
</comment>
<dbReference type="SUPFAM" id="SSF52540">
    <property type="entry name" value="P-loop containing nucleoside triphosphate hydrolases"/>
    <property type="match status" value="1"/>
</dbReference>
<keyword evidence="4 10" id="KW-0808">Transferase</keyword>
<feature type="region of interest" description="Interaction with substrate tRNA" evidence="10">
    <location>
        <begin position="157"/>
        <end position="161"/>
    </location>
</feature>
<evidence type="ECO:0000256" key="13">
    <source>
        <dbReference type="RuleBase" id="RU003785"/>
    </source>
</evidence>
<keyword evidence="8 10" id="KW-0460">Magnesium</keyword>
<comment type="catalytic activity">
    <reaction evidence="9 10 11">
        <text>adenosine(37) in tRNA + dimethylallyl diphosphate = N(6)-dimethylallyladenosine(37) in tRNA + diphosphate</text>
        <dbReference type="Rhea" id="RHEA:26482"/>
        <dbReference type="Rhea" id="RHEA-COMP:10162"/>
        <dbReference type="Rhea" id="RHEA-COMP:10375"/>
        <dbReference type="ChEBI" id="CHEBI:33019"/>
        <dbReference type="ChEBI" id="CHEBI:57623"/>
        <dbReference type="ChEBI" id="CHEBI:74411"/>
        <dbReference type="ChEBI" id="CHEBI:74415"/>
        <dbReference type="EC" id="2.5.1.75"/>
    </reaction>
</comment>
<dbReference type="InParanoid" id="A0A371R800"/>
<dbReference type="RefSeq" id="WP_116393288.1">
    <property type="nucleotide sequence ID" value="NZ_QUQO01000002.1"/>
</dbReference>
<accession>A0A371R800</accession>
<dbReference type="NCBIfam" id="TIGR00174">
    <property type="entry name" value="miaA"/>
    <property type="match status" value="1"/>
</dbReference>
<keyword evidence="6 10" id="KW-0547">Nucleotide-binding</keyword>
<evidence type="ECO:0000256" key="5">
    <source>
        <dbReference type="ARBA" id="ARBA00022694"/>
    </source>
</evidence>
<evidence type="ECO:0000313" key="15">
    <source>
        <dbReference type="Proteomes" id="UP000264589"/>
    </source>
</evidence>
<dbReference type="AlphaFoldDB" id="A0A371R800"/>
<feature type="site" description="Interaction with substrate tRNA" evidence="10">
    <location>
        <position position="124"/>
    </location>
</feature>
<dbReference type="Gene3D" id="1.10.20.140">
    <property type="match status" value="1"/>
</dbReference>
<dbReference type="InterPro" id="IPR018022">
    <property type="entry name" value="IPT"/>
</dbReference>
<dbReference type="InterPro" id="IPR039657">
    <property type="entry name" value="Dimethylallyltransferase"/>
</dbReference>
<evidence type="ECO:0000256" key="7">
    <source>
        <dbReference type="ARBA" id="ARBA00022840"/>
    </source>
</evidence>
<evidence type="ECO:0000256" key="3">
    <source>
        <dbReference type="ARBA" id="ARBA00005842"/>
    </source>
</evidence>
<comment type="cofactor">
    <cofactor evidence="1 10">
        <name>Mg(2+)</name>
        <dbReference type="ChEBI" id="CHEBI:18420"/>
    </cofactor>
</comment>
<dbReference type="FunCoup" id="A0A371R800">
    <property type="interactions" value="478"/>
</dbReference>
<evidence type="ECO:0000313" key="14">
    <source>
        <dbReference type="EMBL" id="RFB01572.1"/>
    </source>
</evidence>
<dbReference type="Gene3D" id="3.40.50.300">
    <property type="entry name" value="P-loop containing nucleotide triphosphate hydrolases"/>
    <property type="match status" value="1"/>
</dbReference>
<dbReference type="GO" id="GO:0005524">
    <property type="term" value="F:ATP binding"/>
    <property type="evidence" value="ECO:0007669"/>
    <property type="project" value="UniProtKB-UniRule"/>
</dbReference>
<dbReference type="Proteomes" id="UP000264589">
    <property type="component" value="Unassembled WGS sequence"/>
</dbReference>
<feature type="binding site" evidence="10">
    <location>
        <begin position="11"/>
        <end position="16"/>
    </location>
    <ligand>
        <name>substrate</name>
    </ligand>
</feature>
<keyword evidence="7 10" id="KW-0067">ATP-binding</keyword>
<dbReference type="GO" id="GO:0052381">
    <property type="term" value="F:tRNA dimethylallyltransferase activity"/>
    <property type="evidence" value="ECO:0007669"/>
    <property type="project" value="UniProtKB-UniRule"/>
</dbReference>
<evidence type="ECO:0000256" key="9">
    <source>
        <dbReference type="ARBA" id="ARBA00049563"/>
    </source>
</evidence>
<gene>
    <name evidence="10 14" type="primary">miaA</name>
    <name evidence="14" type="ORF">DX908_14925</name>
</gene>